<dbReference type="EMBL" id="QRYQ01000015">
    <property type="protein sequence ID" value="RGU90768.1"/>
    <property type="molecule type" value="Genomic_DNA"/>
</dbReference>
<protein>
    <recommendedName>
        <fullName evidence="3">Plasmid mobilization relaxosome protein MobC</fullName>
    </recommendedName>
</protein>
<dbReference type="Pfam" id="PF21983">
    <property type="entry name" value="NikA-like"/>
    <property type="match status" value="1"/>
</dbReference>
<name>A0A395W7H9_9FIRM</name>
<sequence length="114" mass="13380">MRKRNKQFVIRLSDSEWNHLNELVKYSGQSRESYLRMCINGLVPRPAPSVELVEVIQVLRQIANSLSDMSKCVYAQNGIDESMYIHNFELLQNQINEIMILIREPTELRFPITQ</sequence>
<gene>
    <name evidence="1" type="ORF">DWW32_08205</name>
</gene>
<dbReference type="Proteomes" id="UP000265489">
    <property type="component" value="Unassembled WGS sequence"/>
</dbReference>
<dbReference type="GeneID" id="66579854"/>
<evidence type="ECO:0000313" key="1">
    <source>
        <dbReference type="EMBL" id="RGU90768.1"/>
    </source>
</evidence>
<comment type="caution">
    <text evidence="1">The sequence shown here is derived from an EMBL/GenBank/DDBJ whole genome shotgun (WGS) entry which is preliminary data.</text>
</comment>
<evidence type="ECO:0008006" key="3">
    <source>
        <dbReference type="Google" id="ProtNLM"/>
    </source>
</evidence>
<dbReference type="RefSeq" id="WP_118325426.1">
    <property type="nucleotide sequence ID" value="NZ_QRYH01000014.1"/>
</dbReference>
<accession>A0A395W7H9</accession>
<evidence type="ECO:0000313" key="2">
    <source>
        <dbReference type="Proteomes" id="UP000265489"/>
    </source>
</evidence>
<dbReference type="InterPro" id="IPR053842">
    <property type="entry name" value="NikA-like"/>
</dbReference>
<dbReference type="AlphaFoldDB" id="A0A395W7H9"/>
<organism evidence="1 2">
    <name type="scientific">Holdemanella biformis</name>
    <dbReference type="NCBI Taxonomy" id="1735"/>
    <lineage>
        <taxon>Bacteria</taxon>
        <taxon>Bacillati</taxon>
        <taxon>Bacillota</taxon>
        <taxon>Erysipelotrichia</taxon>
        <taxon>Erysipelotrichales</taxon>
        <taxon>Erysipelotrichaceae</taxon>
        <taxon>Holdemanella</taxon>
    </lineage>
</organism>
<proteinExistence type="predicted"/>
<reference evidence="1 2" key="1">
    <citation type="submission" date="2018-08" db="EMBL/GenBank/DDBJ databases">
        <title>A genome reference for cultivated species of the human gut microbiota.</title>
        <authorList>
            <person name="Zou Y."/>
            <person name="Xue W."/>
            <person name="Luo G."/>
        </authorList>
    </citation>
    <scope>NUCLEOTIDE SEQUENCE [LARGE SCALE GENOMIC DNA]</scope>
    <source>
        <strain evidence="1 2">AF15-20</strain>
    </source>
</reference>